<comment type="caution">
    <text evidence="5">The sequence shown here is derived from an EMBL/GenBank/DDBJ whole genome shotgun (WGS) entry which is preliminary data.</text>
</comment>
<dbReference type="GO" id="GO:0004565">
    <property type="term" value="F:beta-galactosidase activity"/>
    <property type="evidence" value="ECO:0007669"/>
    <property type="project" value="InterPro"/>
</dbReference>
<accession>A0A919K1F2</accession>
<feature type="signal peptide" evidence="3">
    <location>
        <begin position="1"/>
        <end position="24"/>
    </location>
</feature>
<sequence>MKLKLVAAMTAAIASLLTPSAAVAAETTAAPVVGIIGNYSDDDMRTMRAGGRAGDALVELEWAYAEPVRGRFDEAYLDRIAARVANLTAMGYTISLNAGVQDAPAWLLRLPGARYVDQHGEAYLDTDEPNLVFGTGYRYLAVRYLTKVFAKLGTGFSIVRAGGGHWGELTYPFRLDPATGRLRNLYFAFDVNARAKNPVPAWRPGRPSPNGQAGKFLSWYLNSLTGYQNWQVQALRTAGYPGRVAMLYPSWGMRAGDFERAVATDLGGTSSAEINGEVQRGYDARRQINGLRDRNVVVYGTWAENADTVNYLSGLARARGLATMGEISHVCLPSQLPSVYRQAQEGGLDAVYVVRLAASDVVAAAAA</sequence>
<feature type="chain" id="PRO_5037667167" description="Glycoside hydrolase family 42 N-terminal domain-containing protein" evidence="3">
    <location>
        <begin position="25"/>
        <end position="367"/>
    </location>
</feature>
<evidence type="ECO:0000256" key="3">
    <source>
        <dbReference type="SAM" id="SignalP"/>
    </source>
</evidence>
<dbReference type="EMBL" id="BOMV01000054">
    <property type="protein sequence ID" value="GIE97069.1"/>
    <property type="molecule type" value="Genomic_DNA"/>
</dbReference>
<dbReference type="GO" id="GO:0005975">
    <property type="term" value="P:carbohydrate metabolic process"/>
    <property type="evidence" value="ECO:0007669"/>
    <property type="project" value="InterPro"/>
</dbReference>
<keyword evidence="3" id="KW-0732">Signal</keyword>
<keyword evidence="2" id="KW-0326">Glycosidase</keyword>
<protein>
    <recommendedName>
        <fullName evidence="4">Glycoside hydrolase family 42 N-terminal domain-containing protein</fullName>
    </recommendedName>
</protein>
<organism evidence="5 6">
    <name type="scientific">Paractinoplanes rishiriensis</name>
    <dbReference type="NCBI Taxonomy" id="1050105"/>
    <lineage>
        <taxon>Bacteria</taxon>
        <taxon>Bacillati</taxon>
        <taxon>Actinomycetota</taxon>
        <taxon>Actinomycetes</taxon>
        <taxon>Micromonosporales</taxon>
        <taxon>Micromonosporaceae</taxon>
        <taxon>Paractinoplanes</taxon>
    </lineage>
</organism>
<proteinExistence type="predicted"/>
<dbReference type="SUPFAM" id="SSF51445">
    <property type="entry name" value="(Trans)glycosidases"/>
    <property type="match status" value="1"/>
</dbReference>
<dbReference type="Gene3D" id="3.20.20.80">
    <property type="entry name" value="Glycosidases"/>
    <property type="match status" value="1"/>
</dbReference>
<dbReference type="AlphaFoldDB" id="A0A919K1F2"/>
<reference evidence="5" key="1">
    <citation type="submission" date="2021-01" db="EMBL/GenBank/DDBJ databases">
        <title>Whole genome shotgun sequence of Actinoplanes rishiriensis NBRC 108556.</title>
        <authorList>
            <person name="Komaki H."/>
            <person name="Tamura T."/>
        </authorList>
    </citation>
    <scope>NUCLEOTIDE SEQUENCE</scope>
    <source>
        <strain evidence="5">NBRC 108556</strain>
    </source>
</reference>
<evidence type="ECO:0000256" key="2">
    <source>
        <dbReference type="ARBA" id="ARBA00023295"/>
    </source>
</evidence>
<dbReference type="InterPro" id="IPR017853">
    <property type="entry name" value="GH"/>
</dbReference>
<dbReference type="InterPro" id="IPR013529">
    <property type="entry name" value="Glyco_hydro_42_N"/>
</dbReference>
<evidence type="ECO:0000313" key="6">
    <source>
        <dbReference type="Proteomes" id="UP000636960"/>
    </source>
</evidence>
<name>A0A919K1F2_9ACTN</name>
<keyword evidence="6" id="KW-1185">Reference proteome</keyword>
<dbReference type="GO" id="GO:0009341">
    <property type="term" value="C:beta-galactosidase complex"/>
    <property type="evidence" value="ECO:0007669"/>
    <property type="project" value="InterPro"/>
</dbReference>
<evidence type="ECO:0000313" key="5">
    <source>
        <dbReference type="EMBL" id="GIE97069.1"/>
    </source>
</evidence>
<keyword evidence="1" id="KW-0378">Hydrolase</keyword>
<gene>
    <name evidence="5" type="ORF">Ari01nite_45340</name>
</gene>
<feature type="domain" description="Glycoside hydrolase family 42 N-terminal" evidence="4">
    <location>
        <begin position="41"/>
        <end position="152"/>
    </location>
</feature>
<dbReference type="Proteomes" id="UP000636960">
    <property type="component" value="Unassembled WGS sequence"/>
</dbReference>
<dbReference type="Pfam" id="PF02449">
    <property type="entry name" value="Glyco_hydro_42"/>
    <property type="match status" value="1"/>
</dbReference>
<evidence type="ECO:0000256" key="1">
    <source>
        <dbReference type="ARBA" id="ARBA00022801"/>
    </source>
</evidence>
<evidence type="ECO:0000259" key="4">
    <source>
        <dbReference type="Pfam" id="PF02449"/>
    </source>
</evidence>
<dbReference type="RefSeq" id="WP_203783621.1">
    <property type="nucleotide sequence ID" value="NZ_BOMV01000054.1"/>
</dbReference>